<reference evidence="1" key="1">
    <citation type="journal article" date="2015" name="Nature">
        <title>Complex archaea that bridge the gap between prokaryotes and eukaryotes.</title>
        <authorList>
            <person name="Spang A."/>
            <person name="Saw J.H."/>
            <person name="Jorgensen S.L."/>
            <person name="Zaremba-Niedzwiedzka K."/>
            <person name="Martijn J."/>
            <person name="Lind A.E."/>
            <person name="van Eijk R."/>
            <person name="Schleper C."/>
            <person name="Guy L."/>
            <person name="Ettema T.J."/>
        </authorList>
    </citation>
    <scope>NUCLEOTIDE SEQUENCE</scope>
</reference>
<proteinExistence type="predicted"/>
<dbReference type="AlphaFoldDB" id="A0A0F9H6U6"/>
<name>A0A0F9H6U6_9ZZZZ</name>
<dbReference type="Pfam" id="PF05766">
    <property type="entry name" value="NinG"/>
    <property type="match status" value="1"/>
</dbReference>
<gene>
    <name evidence="1" type="ORF">LCGC14_1821650</name>
</gene>
<dbReference type="InterPro" id="IPR008713">
    <property type="entry name" value="Phage_lambda_NinG"/>
</dbReference>
<evidence type="ECO:0000313" key="1">
    <source>
        <dbReference type="EMBL" id="KKL98716.1"/>
    </source>
</evidence>
<dbReference type="EMBL" id="LAZR01017847">
    <property type="protein sequence ID" value="KKL98716.1"/>
    <property type="molecule type" value="Genomic_DNA"/>
</dbReference>
<comment type="caution">
    <text evidence="1">The sequence shown here is derived from an EMBL/GenBank/DDBJ whole genome shotgun (WGS) entry which is preliminary data.</text>
</comment>
<organism evidence="1">
    <name type="scientific">marine sediment metagenome</name>
    <dbReference type="NCBI Taxonomy" id="412755"/>
    <lineage>
        <taxon>unclassified sequences</taxon>
        <taxon>metagenomes</taxon>
        <taxon>ecological metagenomes</taxon>
    </lineage>
</organism>
<accession>A0A0F9H6U6</accession>
<sequence>MVKRKYRKKTKRQKLMKAIDTEHSLYIRSKGKRCVVCGNIEKLQCGHLFTRGHLSTRWDLENDGDCHIQCGGCNLKHEHDAYPYYNWYINKFGKDKFDKLHIRHMSIKKYSMPDLEDLLEKTKQLRKGEK</sequence>
<protein>
    <submittedName>
        <fullName evidence="1">Uncharacterized protein</fullName>
    </submittedName>
</protein>